<proteinExistence type="predicted"/>
<dbReference type="EMBL" id="DXGC01000022">
    <property type="protein sequence ID" value="HIW90544.1"/>
    <property type="molecule type" value="Genomic_DNA"/>
</dbReference>
<dbReference type="Proteomes" id="UP000824190">
    <property type="component" value="Unassembled WGS sequence"/>
</dbReference>
<comment type="caution">
    <text evidence="1">The sequence shown here is derived from an EMBL/GenBank/DDBJ whole genome shotgun (WGS) entry which is preliminary data.</text>
</comment>
<dbReference type="Gene3D" id="3.40.50.300">
    <property type="entry name" value="P-loop containing nucleotide triphosphate hydrolases"/>
    <property type="match status" value="1"/>
</dbReference>
<accession>A0A9D1RMA9</accession>
<name>A0A9D1RMA9_9CORY</name>
<evidence type="ECO:0000313" key="2">
    <source>
        <dbReference type="Proteomes" id="UP000824190"/>
    </source>
</evidence>
<dbReference type="SUPFAM" id="SSF52540">
    <property type="entry name" value="P-loop containing nucleoside triphosphate hydrolases"/>
    <property type="match status" value="1"/>
</dbReference>
<dbReference type="InterPro" id="IPR027417">
    <property type="entry name" value="P-loop_NTPase"/>
</dbReference>
<dbReference type="CDD" id="cd01983">
    <property type="entry name" value="SIMIBI"/>
    <property type="match status" value="1"/>
</dbReference>
<sequence length="172" mass="18771">MTSRLLLIGGRSGVGKSTVAFALHNLLAERDVRHAVIEGDALDLAHPEPWEHGLAGKNLAAMWANYRELGYRNLILTNTVSILEAEKLAAAMGDDPQVTAVLLEASDETTGDRMSRREQGDSLSDHIERSTRMAAFLDKKTSAEVHRVPTDGRTPEDLATAIADLAGWRQED</sequence>
<reference evidence="1" key="2">
    <citation type="submission" date="2021-04" db="EMBL/GenBank/DDBJ databases">
        <authorList>
            <person name="Gilroy R."/>
        </authorList>
    </citation>
    <scope>NUCLEOTIDE SEQUENCE</scope>
    <source>
        <strain evidence="1">CHK32-1732</strain>
    </source>
</reference>
<evidence type="ECO:0000313" key="1">
    <source>
        <dbReference type="EMBL" id="HIW90544.1"/>
    </source>
</evidence>
<gene>
    <name evidence="1" type="ORF">H9870_02630</name>
</gene>
<reference evidence="1" key="1">
    <citation type="journal article" date="2021" name="PeerJ">
        <title>Extensive microbial diversity within the chicken gut microbiome revealed by metagenomics and culture.</title>
        <authorList>
            <person name="Gilroy R."/>
            <person name="Ravi A."/>
            <person name="Getino M."/>
            <person name="Pursley I."/>
            <person name="Horton D.L."/>
            <person name="Alikhan N.F."/>
            <person name="Baker D."/>
            <person name="Gharbi K."/>
            <person name="Hall N."/>
            <person name="Watson M."/>
            <person name="Adriaenssens E.M."/>
            <person name="Foster-Nyarko E."/>
            <person name="Jarju S."/>
            <person name="Secka A."/>
            <person name="Antonio M."/>
            <person name="Oren A."/>
            <person name="Chaudhuri R.R."/>
            <person name="La Ragione R."/>
            <person name="Hildebrand F."/>
            <person name="Pallen M.J."/>
        </authorList>
    </citation>
    <scope>NUCLEOTIDE SEQUENCE</scope>
    <source>
        <strain evidence="1">CHK32-1732</strain>
    </source>
</reference>
<organism evidence="1 2">
    <name type="scientific">Candidatus Corynebacterium avicola</name>
    <dbReference type="NCBI Taxonomy" id="2838527"/>
    <lineage>
        <taxon>Bacteria</taxon>
        <taxon>Bacillati</taxon>
        <taxon>Actinomycetota</taxon>
        <taxon>Actinomycetes</taxon>
        <taxon>Mycobacteriales</taxon>
        <taxon>Corynebacteriaceae</taxon>
        <taxon>Corynebacterium</taxon>
    </lineage>
</organism>
<dbReference type="AlphaFoldDB" id="A0A9D1RMA9"/>
<protein>
    <submittedName>
        <fullName evidence="1">AAA family ATPase</fullName>
    </submittedName>
</protein>